<gene>
    <name evidence="4" type="primary">sufB</name>
    <name evidence="4" type="ORF">ACFOOI_20335</name>
</gene>
<dbReference type="InterPro" id="IPR037284">
    <property type="entry name" value="SUF_FeS_clus_asmbl_SufBD_sf"/>
</dbReference>
<accession>A0ABV7Z0D2</accession>
<dbReference type="SUPFAM" id="SSF101960">
    <property type="entry name" value="Stabilizer of iron transporter SufD"/>
    <property type="match status" value="1"/>
</dbReference>
<organism evidence="4 5">
    <name type="scientific">Lacihabitans lacunae</name>
    <dbReference type="NCBI Taxonomy" id="1028214"/>
    <lineage>
        <taxon>Bacteria</taxon>
        <taxon>Pseudomonadati</taxon>
        <taxon>Bacteroidota</taxon>
        <taxon>Cytophagia</taxon>
        <taxon>Cytophagales</taxon>
        <taxon>Leadbetterellaceae</taxon>
        <taxon>Lacihabitans</taxon>
    </lineage>
</organism>
<dbReference type="EMBL" id="JBHRYQ010000001">
    <property type="protein sequence ID" value="MFC3813024.1"/>
    <property type="molecule type" value="Genomic_DNA"/>
</dbReference>
<evidence type="ECO:0000259" key="3">
    <source>
        <dbReference type="Pfam" id="PF19295"/>
    </source>
</evidence>
<evidence type="ECO:0000313" key="4">
    <source>
        <dbReference type="EMBL" id="MFC3813024.1"/>
    </source>
</evidence>
<dbReference type="InterPro" id="IPR010231">
    <property type="entry name" value="SUF_FeS_clus_asmbl_SufB"/>
</dbReference>
<evidence type="ECO:0000313" key="5">
    <source>
        <dbReference type="Proteomes" id="UP001595616"/>
    </source>
</evidence>
<dbReference type="InterPro" id="IPR045595">
    <property type="entry name" value="SufBD_N"/>
</dbReference>
<proteinExistence type="inferred from homology"/>
<dbReference type="Pfam" id="PF01458">
    <property type="entry name" value="SUFBD_core"/>
    <property type="match status" value="1"/>
</dbReference>
<comment type="similarity">
    <text evidence="1">Belongs to the iron-sulfur cluster assembly SufBD family.</text>
</comment>
<feature type="domain" description="SUF system FeS cluster assembly SufBD core" evidence="2">
    <location>
        <begin position="210"/>
        <end position="451"/>
    </location>
</feature>
<name>A0ABV7Z0D2_9BACT</name>
<dbReference type="Pfam" id="PF19295">
    <property type="entry name" value="SufBD_N"/>
    <property type="match status" value="1"/>
</dbReference>
<dbReference type="NCBIfam" id="TIGR01980">
    <property type="entry name" value="sufB"/>
    <property type="match status" value="1"/>
</dbReference>
<dbReference type="Proteomes" id="UP001595616">
    <property type="component" value="Unassembled WGS sequence"/>
</dbReference>
<dbReference type="PANTHER" id="PTHR30508:SF1">
    <property type="entry name" value="UPF0051 PROTEIN ABCI8, CHLOROPLASTIC-RELATED"/>
    <property type="match status" value="1"/>
</dbReference>
<sequence length="481" mass="53524">MSKDLDLLEELTTSEYKYGFYTDIEADEAPPGLSEDIVRFISAKKNEPEWMLNLRLDAYREWLKLTEPTWPNVKYTKPDFQAIKYYSAPKQKVTIGSLDEVDPELRKTFERLGISLKEQERLTGVAVDAVIDSVSVATTFRAKLGEMGIIFMSISEAIKEHPELIKKYLGSVVPVKDNFYSALNAAVFSDGSFCYIPKGVRCPMELSTYFRINAAGTGQFERTLIVADEGSYVSYLEGCTAPSRDENQLHAAVVEIFAHENAEVKYSTVQNWYPGDKEGKGGVYNFVTKRGLCFGDNSKISWTQVETGSAITWKYPSVILKGDNSIGEFYSVAVTNNYQQADTGTKMIHLGKNTKSRIVSKGISAGKSQNSYRGLVEISKRAENARNFSQCDSMLLGDRCGAHTFPYIECHNSTASVEHEATTSKIGEDQLFYCNQRGIDSESAVALIVNGYAKEVLNQLPMEFAVEAQKLLEISLEGSVG</sequence>
<protein>
    <submittedName>
        <fullName evidence="4">Fe-S cluster assembly protein SufB</fullName>
    </submittedName>
</protein>
<evidence type="ECO:0000259" key="2">
    <source>
        <dbReference type="Pfam" id="PF01458"/>
    </source>
</evidence>
<dbReference type="PANTHER" id="PTHR30508">
    <property type="entry name" value="FES CLUSTER ASSEMBLY PROTEIN SUF"/>
    <property type="match status" value="1"/>
</dbReference>
<dbReference type="NCBIfam" id="NF008773">
    <property type="entry name" value="PRK11814.1"/>
    <property type="match status" value="1"/>
</dbReference>
<dbReference type="InterPro" id="IPR055346">
    <property type="entry name" value="Fe-S_cluster_assembly_SufBD"/>
</dbReference>
<dbReference type="RefSeq" id="WP_379839930.1">
    <property type="nucleotide sequence ID" value="NZ_JBHRYQ010000001.1"/>
</dbReference>
<keyword evidence="5" id="KW-1185">Reference proteome</keyword>
<reference evidence="5" key="1">
    <citation type="journal article" date="2019" name="Int. J. Syst. Evol. Microbiol.">
        <title>The Global Catalogue of Microorganisms (GCM) 10K type strain sequencing project: providing services to taxonomists for standard genome sequencing and annotation.</title>
        <authorList>
            <consortium name="The Broad Institute Genomics Platform"/>
            <consortium name="The Broad Institute Genome Sequencing Center for Infectious Disease"/>
            <person name="Wu L."/>
            <person name="Ma J."/>
        </authorList>
    </citation>
    <scope>NUCLEOTIDE SEQUENCE [LARGE SCALE GENOMIC DNA]</scope>
    <source>
        <strain evidence="5">CECT 7956</strain>
    </source>
</reference>
<dbReference type="InterPro" id="IPR000825">
    <property type="entry name" value="SUF_FeS_clus_asmbl_SufBD_core"/>
</dbReference>
<comment type="caution">
    <text evidence="4">The sequence shown here is derived from an EMBL/GenBank/DDBJ whole genome shotgun (WGS) entry which is preliminary data.</text>
</comment>
<feature type="domain" description="SUF system FeS cluster assembly SufBD N-terminal" evidence="3">
    <location>
        <begin position="146"/>
        <end position="202"/>
    </location>
</feature>
<evidence type="ECO:0000256" key="1">
    <source>
        <dbReference type="ARBA" id="ARBA00043967"/>
    </source>
</evidence>